<evidence type="ECO:0000256" key="2">
    <source>
        <dbReference type="SAM" id="Phobius"/>
    </source>
</evidence>
<keyword evidence="4" id="KW-1185">Reference proteome</keyword>
<evidence type="ECO:0000313" key="4">
    <source>
        <dbReference type="Proteomes" id="UP000252519"/>
    </source>
</evidence>
<keyword evidence="2" id="KW-1133">Transmembrane helix</keyword>
<accession>A0A368H869</accession>
<dbReference type="EMBL" id="JOJR01000005">
    <property type="protein sequence ID" value="RCN52803.1"/>
    <property type="molecule type" value="Genomic_DNA"/>
</dbReference>
<name>A0A368H869_ANCCA</name>
<dbReference type="Proteomes" id="UP000252519">
    <property type="component" value="Unassembled WGS sequence"/>
</dbReference>
<keyword evidence="2" id="KW-0472">Membrane</keyword>
<reference evidence="3 4" key="1">
    <citation type="submission" date="2014-10" db="EMBL/GenBank/DDBJ databases">
        <title>Draft genome of the hookworm Ancylostoma caninum.</title>
        <authorList>
            <person name="Mitreva M."/>
        </authorList>
    </citation>
    <scope>NUCLEOTIDE SEQUENCE [LARGE SCALE GENOMIC DNA]</scope>
    <source>
        <strain evidence="3 4">Baltimore</strain>
    </source>
</reference>
<keyword evidence="2" id="KW-0812">Transmembrane</keyword>
<protein>
    <submittedName>
        <fullName evidence="3">Uncharacterized protein</fullName>
    </submittedName>
</protein>
<organism evidence="3 4">
    <name type="scientific">Ancylostoma caninum</name>
    <name type="common">Dog hookworm</name>
    <dbReference type="NCBI Taxonomy" id="29170"/>
    <lineage>
        <taxon>Eukaryota</taxon>
        <taxon>Metazoa</taxon>
        <taxon>Ecdysozoa</taxon>
        <taxon>Nematoda</taxon>
        <taxon>Chromadorea</taxon>
        <taxon>Rhabditida</taxon>
        <taxon>Rhabditina</taxon>
        <taxon>Rhabditomorpha</taxon>
        <taxon>Strongyloidea</taxon>
        <taxon>Ancylostomatidae</taxon>
        <taxon>Ancylostomatinae</taxon>
        <taxon>Ancylostoma</taxon>
    </lineage>
</organism>
<evidence type="ECO:0000313" key="3">
    <source>
        <dbReference type="EMBL" id="RCN52803.1"/>
    </source>
</evidence>
<feature type="compositionally biased region" description="Basic residues" evidence="1">
    <location>
        <begin position="63"/>
        <end position="87"/>
    </location>
</feature>
<comment type="caution">
    <text evidence="3">The sequence shown here is derived from an EMBL/GenBank/DDBJ whole genome shotgun (WGS) entry which is preliminary data.</text>
</comment>
<feature type="transmembrane region" description="Helical" evidence="2">
    <location>
        <begin position="30"/>
        <end position="51"/>
    </location>
</feature>
<sequence>MKKAAEKMKNRYKQLRREIGHEYGIGHARILMSACTLMIAIMFTWFLKYAFFDGRITSNIKARKTKGIPQQTRHKPKGNETKKRKKVGTLLVD</sequence>
<dbReference type="AlphaFoldDB" id="A0A368H869"/>
<gene>
    <name evidence="3" type="ORF">ANCCAN_01180</name>
</gene>
<feature type="region of interest" description="Disordered" evidence="1">
    <location>
        <begin position="63"/>
        <end position="93"/>
    </location>
</feature>
<proteinExistence type="predicted"/>
<evidence type="ECO:0000256" key="1">
    <source>
        <dbReference type="SAM" id="MobiDB-lite"/>
    </source>
</evidence>